<organism evidence="1 2">
    <name type="scientific">Ruminococcus gauvreauii</name>
    <dbReference type="NCBI Taxonomy" id="438033"/>
    <lineage>
        <taxon>Bacteria</taxon>
        <taxon>Bacillati</taxon>
        <taxon>Bacillota</taxon>
        <taxon>Clostridia</taxon>
        <taxon>Eubacteriales</taxon>
        <taxon>Oscillospiraceae</taxon>
        <taxon>Ruminococcus</taxon>
    </lineage>
</organism>
<dbReference type="EMBL" id="CP102290">
    <property type="protein sequence ID" value="UWP60150.1"/>
    <property type="molecule type" value="Genomic_DNA"/>
</dbReference>
<protein>
    <submittedName>
        <fullName evidence="1">Uncharacterized protein</fullName>
    </submittedName>
</protein>
<reference evidence="1" key="1">
    <citation type="journal article" date="2022" name="Cell">
        <title>Design, construction, and in vivo augmentation of a complex gut microbiome.</title>
        <authorList>
            <person name="Cheng A.G."/>
            <person name="Ho P.Y."/>
            <person name="Aranda-Diaz A."/>
            <person name="Jain S."/>
            <person name="Yu F.B."/>
            <person name="Meng X."/>
            <person name="Wang M."/>
            <person name="Iakiviak M."/>
            <person name="Nagashima K."/>
            <person name="Zhao A."/>
            <person name="Murugkar P."/>
            <person name="Patil A."/>
            <person name="Atabakhsh K."/>
            <person name="Weakley A."/>
            <person name="Yan J."/>
            <person name="Brumbaugh A.R."/>
            <person name="Higginbottom S."/>
            <person name="Dimas A."/>
            <person name="Shiver A.L."/>
            <person name="Deutschbauer A."/>
            <person name="Neff N."/>
            <person name="Sonnenburg J.L."/>
            <person name="Huang K.C."/>
            <person name="Fischbach M.A."/>
        </authorList>
    </citation>
    <scope>NUCLEOTIDE SEQUENCE</scope>
    <source>
        <strain evidence="1">DSM 19829</strain>
    </source>
</reference>
<name>A0ABY5VHW2_9FIRM</name>
<evidence type="ECO:0000313" key="2">
    <source>
        <dbReference type="Proteomes" id="UP001060164"/>
    </source>
</evidence>
<gene>
    <name evidence="1" type="ORF">NQ502_03585</name>
</gene>
<proteinExistence type="predicted"/>
<evidence type="ECO:0000313" key="1">
    <source>
        <dbReference type="EMBL" id="UWP60150.1"/>
    </source>
</evidence>
<keyword evidence="2" id="KW-1185">Reference proteome</keyword>
<accession>A0ABY5VHW2</accession>
<sequence>MMEKQDKLPELLEYVAERVGCTYLSDLHQPQELPCIQQVIRKMEPQLYDIREWKNAVQYITGESMEFETPEQAAGYLQDYLPPGFTD</sequence>
<dbReference type="Proteomes" id="UP001060164">
    <property type="component" value="Chromosome"/>
</dbReference>
<dbReference type="RefSeq" id="WP_148511972.1">
    <property type="nucleotide sequence ID" value="NZ_CABLBR010000039.1"/>
</dbReference>